<evidence type="ECO:0000313" key="1">
    <source>
        <dbReference type="EMBL" id="EEG30982.1"/>
    </source>
</evidence>
<keyword evidence="2" id="KW-1185">Reference proteome</keyword>
<accession>C0EBS1</accession>
<dbReference type="STRING" id="537013.CLOSTMETH_01289"/>
<gene>
    <name evidence="1" type="ORF">CLOSTMETH_01289</name>
</gene>
<name>C0EBS1_9FIRM</name>
<protein>
    <submittedName>
        <fullName evidence="1">Uncharacterized protein</fullName>
    </submittedName>
</protein>
<reference evidence="1 2" key="2">
    <citation type="submission" date="2009-02" db="EMBL/GenBank/DDBJ databases">
        <title>Draft genome sequence of Clostridium methylpentosum (DSM 5476).</title>
        <authorList>
            <person name="Sudarsanam P."/>
            <person name="Ley R."/>
            <person name="Guruge J."/>
            <person name="Turnbaugh P.J."/>
            <person name="Mahowald M."/>
            <person name="Liep D."/>
            <person name="Gordon J."/>
        </authorList>
    </citation>
    <scope>NUCLEOTIDE SEQUENCE [LARGE SCALE GENOMIC DNA]</scope>
    <source>
        <strain evidence="1 2">DSM 5476</strain>
    </source>
</reference>
<comment type="caution">
    <text evidence="1">The sequence shown here is derived from an EMBL/GenBank/DDBJ whole genome shotgun (WGS) entry which is preliminary data.</text>
</comment>
<dbReference type="EMBL" id="ACEC01000045">
    <property type="protein sequence ID" value="EEG30982.1"/>
    <property type="molecule type" value="Genomic_DNA"/>
</dbReference>
<organism evidence="1 2">
    <name type="scientific">[Clostridium] methylpentosum DSM 5476</name>
    <dbReference type="NCBI Taxonomy" id="537013"/>
    <lineage>
        <taxon>Bacteria</taxon>
        <taxon>Bacillati</taxon>
        <taxon>Bacillota</taxon>
        <taxon>Clostridia</taxon>
        <taxon>Eubacteriales</taxon>
        <taxon>Oscillospiraceae</taxon>
        <taxon>Oscillospiraceae incertae sedis</taxon>
    </lineage>
</organism>
<reference evidence="1 2" key="1">
    <citation type="submission" date="2009-01" db="EMBL/GenBank/DDBJ databases">
        <authorList>
            <person name="Fulton L."/>
            <person name="Clifton S."/>
            <person name="Fulton B."/>
            <person name="Xu J."/>
            <person name="Minx P."/>
            <person name="Pepin K.H."/>
            <person name="Johnson M."/>
            <person name="Bhonagiri V."/>
            <person name="Nash W.E."/>
            <person name="Mardis E.R."/>
            <person name="Wilson R.K."/>
        </authorList>
    </citation>
    <scope>NUCLEOTIDE SEQUENCE [LARGE SCALE GENOMIC DNA]</scope>
    <source>
        <strain evidence="1 2">DSM 5476</strain>
    </source>
</reference>
<sequence>MEIKRRWKYTTEAQKLRYTADFGFRFSFLFEPTGLSEFFPFLPRIMTGG</sequence>
<dbReference type="Proteomes" id="UP000003340">
    <property type="component" value="Unassembled WGS sequence"/>
</dbReference>
<dbReference type="AlphaFoldDB" id="C0EBS1"/>
<dbReference type="HOGENOM" id="CLU_3134151_0_0_9"/>
<evidence type="ECO:0000313" key="2">
    <source>
        <dbReference type="Proteomes" id="UP000003340"/>
    </source>
</evidence>
<proteinExistence type="predicted"/>